<reference evidence="2" key="1">
    <citation type="journal article" date="2023" name="Nat. Plants">
        <title>Single-cell RNA sequencing provides a high-resolution roadmap for understanding the multicellular compartmentation of specialized metabolism.</title>
        <authorList>
            <person name="Sun S."/>
            <person name="Shen X."/>
            <person name="Li Y."/>
            <person name="Li Y."/>
            <person name="Wang S."/>
            <person name="Li R."/>
            <person name="Zhang H."/>
            <person name="Shen G."/>
            <person name="Guo B."/>
            <person name="Wei J."/>
            <person name="Xu J."/>
            <person name="St-Pierre B."/>
            <person name="Chen S."/>
            <person name="Sun C."/>
        </authorList>
    </citation>
    <scope>NUCLEOTIDE SEQUENCE [LARGE SCALE GENOMIC DNA]</scope>
</reference>
<organism evidence="1 2">
    <name type="scientific">Catharanthus roseus</name>
    <name type="common">Madagascar periwinkle</name>
    <name type="synonym">Vinca rosea</name>
    <dbReference type="NCBI Taxonomy" id="4058"/>
    <lineage>
        <taxon>Eukaryota</taxon>
        <taxon>Viridiplantae</taxon>
        <taxon>Streptophyta</taxon>
        <taxon>Embryophyta</taxon>
        <taxon>Tracheophyta</taxon>
        <taxon>Spermatophyta</taxon>
        <taxon>Magnoliopsida</taxon>
        <taxon>eudicotyledons</taxon>
        <taxon>Gunneridae</taxon>
        <taxon>Pentapetalae</taxon>
        <taxon>asterids</taxon>
        <taxon>lamiids</taxon>
        <taxon>Gentianales</taxon>
        <taxon>Apocynaceae</taxon>
        <taxon>Rauvolfioideae</taxon>
        <taxon>Vinceae</taxon>
        <taxon>Catharanthinae</taxon>
        <taxon>Catharanthus</taxon>
    </lineage>
</organism>
<proteinExistence type="predicted"/>
<gene>
    <name evidence="1" type="ORF">M9H77_31491</name>
</gene>
<evidence type="ECO:0000313" key="1">
    <source>
        <dbReference type="EMBL" id="KAI5654304.1"/>
    </source>
</evidence>
<comment type="caution">
    <text evidence="1">The sequence shown here is derived from an EMBL/GenBank/DDBJ whole genome shotgun (WGS) entry which is preliminary data.</text>
</comment>
<evidence type="ECO:0000313" key="2">
    <source>
        <dbReference type="Proteomes" id="UP001060085"/>
    </source>
</evidence>
<name>A0ACC0A141_CATRO</name>
<keyword evidence="2" id="KW-1185">Reference proteome</keyword>
<dbReference type="EMBL" id="CM044707">
    <property type="protein sequence ID" value="KAI5654304.1"/>
    <property type="molecule type" value="Genomic_DNA"/>
</dbReference>
<accession>A0ACC0A141</accession>
<protein>
    <submittedName>
        <fullName evidence="1">Uncharacterized protein</fullName>
    </submittedName>
</protein>
<sequence>MDAAASVQLLYCGIDPLKRTARRSLSLSSSLMSRAPFRRSSFRISKQTGVVRAIATEPRPTDTKPPINYSSSQSSASPTNFVNGNGSSGTASAKKVNGGSTRMQDVSQEIKIVRAQMEEDEQLAILMRGLRGQNLTDTLFAEDNIQLRLVEVDESSEFLPLVYDPASISAYWGKRPRAVATRIVQLLSVAGGFLSRLAWDLVNSKIKENEVARAIELREIVTSLGPAYIKLGQALSIRPDILSPVAMTELQKLCDKVPSFPDDVAMALLEEELGQPWYNIYSELSSSPIAAASLGQVYRGRLKENGDLVAVKVQRPFVLETVTVDLFVIRKLGLFLRKFPQISVDVVGLVDEWAARFFEELDYVNEGENGTHFAEMMKKDLPQVVVPKTYEKYTSRKVLTTQWIDGEKLSQSTASDVGELVNVGVICYLKQLLDTGFFHADPHPGNLIRTPDGKLAILDFGLVTKLTDDQKYGMIEAIAHLIHRDYPAIVKDFVRLDFIPEGVNLNPILPVLAKVFDQALEGGGAKNINFQELASDLAQITFDYPFRIPPYFALIIRAIGVLEGIALVGNPEFAIVDEAYPYIAQRLLTDESPRLRSALRYTIYGNSGVFDAERFIDIMQAFENFITAAKSGGGESLKGRMAELGILQTQSNYMLPGLSANGSQPEQPIQTRAALAFLLSDKGNFFREFLLDEIVKSIDAVTREQLVQIMAILGIQNPAPIFSMVPALGPLRPAALLPTITEEDKVILNNVQKIIEFLTAGSISSSSQRVNVSQVIQELLPVLPGLSVKVLPEVFSRLSSRVLARLIRDTLL</sequence>
<dbReference type="Proteomes" id="UP001060085">
    <property type="component" value="Linkage Group LG07"/>
</dbReference>